<comment type="catalytic activity">
    <reaction evidence="1">
        <text>Catalyzes the rearrangement of -S-S- bonds in proteins.</text>
        <dbReference type="EC" id="5.3.4.1"/>
    </reaction>
</comment>
<dbReference type="GO" id="GO:0003756">
    <property type="term" value="F:protein disulfide isomerase activity"/>
    <property type="evidence" value="ECO:0000318"/>
    <property type="project" value="GO_Central"/>
</dbReference>
<dbReference type="SUPFAM" id="SSF51735">
    <property type="entry name" value="NAD(P)-binding Rossmann-fold domains"/>
    <property type="match status" value="1"/>
</dbReference>
<feature type="domain" description="Thioredoxin" evidence="11">
    <location>
        <begin position="338"/>
        <end position="490"/>
    </location>
</feature>
<evidence type="ECO:0000256" key="6">
    <source>
        <dbReference type="ARBA" id="ARBA00022737"/>
    </source>
</evidence>
<evidence type="ECO:0000256" key="4">
    <source>
        <dbReference type="ARBA" id="ARBA00012723"/>
    </source>
</evidence>
<dbReference type="Pfam" id="PF13848">
    <property type="entry name" value="Thioredoxin_6"/>
    <property type="match status" value="1"/>
</dbReference>
<keyword evidence="5" id="KW-0732">Signal</keyword>
<accession>A0A8R1YWV9</accession>
<dbReference type="InterPro" id="IPR005788">
    <property type="entry name" value="PDI_thioredoxin-like_dom"/>
</dbReference>
<dbReference type="CDD" id="cd02995">
    <property type="entry name" value="PDI_a_PDI_a'_C"/>
    <property type="match status" value="1"/>
</dbReference>
<dbReference type="GO" id="GO:0005783">
    <property type="term" value="C:endoplasmic reticulum"/>
    <property type="evidence" value="ECO:0000318"/>
    <property type="project" value="GO_Central"/>
</dbReference>
<dbReference type="PANTHER" id="PTHR18929">
    <property type="entry name" value="PROTEIN DISULFIDE ISOMERASE"/>
    <property type="match status" value="1"/>
</dbReference>
<dbReference type="Gene3D" id="3.40.50.720">
    <property type="entry name" value="NAD(P)-binding Rossmann-like Domain"/>
    <property type="match status" value="1"/>
</dbReference>
<organism evidence="12 13">
    <name type="scientific">Pristionchus pacificus</name>
    <name type="common">Parasitic nematode worm</name>
    <dbReference type="NCBI Taxonomy" id="54126"/>
    <lineage>
        <taxon>Eukaryota</taxon>
        <taxon>Metazoa</taxon>
        <taxon>Ecdysozoa</taxon>
        <taxon>Nematoda</taxon>
        <taxon>Chromadorea</taxon>
        <taxon>Rhabditida</taxon>
        <taxon>Rhabditina</taxon>
        <taxon>Diplogasteromorpha</taxon>
        <taxon>Diplogasteroidea</taxon>
        <taxon>Neodiplogasteridae</taxon>
        <taxon>Pristionchus</taxon>
    </lineage>
</organism>
<evidence type="ECO:0000256" key="9">
    <source>
        <dbReference type="ARBA" id="ARBA00023235"/>
    </source>
</evidence>
<dbReference type="GO" id="GO:0006457">
    <property type="term" value="P:protein folding"/>
    <property type="evidence" value="ECO:0000318"/>
    <property type="project" value="GO_Central"/>
</dbReference>
<evidence type="ECO:0000256" key="10">
    <source>
        <dbReference type="ARBA" id="ARBA00023284"/>
    </source>
</evidence>
<dbReference type="SUPFAM" id="SSF52833">
    <property type="entry name" value="Thioredoxin-like"/>
    <property type="match status" value="4"/>
</dbReference>
<dbReference type="GO" id="GO:0005788">
    <property type="term" value="C:endoplasmic reticulum lumen"/>
    <property type="evidence" value="ECO:0007669"/>
    <property type="project" value="UniProtKB-SubCell"/>
</dbReference>
<dbReference type="EnsemblMetazoa" id="PPA35541.1">
    <property type="protein sequence ID" value="PPA35541.1"/>
    <property type="gene ID" value="WBGene00273910"/>
</dbReference>
<comment type="subcellular location">
    <subcellularLocation>
        <location evidence="2">Endoplasmic reticulum lumen</location>
    </subcellularLocation>
</comment>
<keyword evidence="10" id="KW-0676">Redox-active center</keyword>
<keyword evidence="7" id="KW-0256">Endoplasmic reticulum</keyword>
<evidence type="ECO:0000313" key="13">
    <source>
        <dbReference type="Proteomes" id="UP000005239"/>
    </source>
</evidence>
<evidence type="ECO:0000256" key="5">
    <source>
        <dbReference type="ARBA" id="ARBA00022729"/>
    </source>
</evidence>
<keyword evidence="13" id="KW-1185">Reference proteome</keyword>
<dbReference type="InterPro" id="IPR001509">
    <property type="entry name" value="Epimerase_deHydtase"/>
</dbReference>
<dbReference type="GO" id="GO:0034976">
    <property type="term" value="P:response to endoplasmic reticulum stress"/>
    <property type="evidence" value="ECO:0000318"/>
    <property type="project" value="GO_Central"/>
</dbReference>
<dbReference type="GO" id="GO:0003810">
    <property type="term" value="F:protein-glutamine gamma-glutamyltransferase activity"/>
    <property type="evidence" value="ECO:0007669"/>
    <property type="project" value="UniProtKB-ARBA"/>
</dbReference>
<evidence type="ECO:0000313" key="12">
    <source>
        <dbReference type="EnsemblMetazoa" id="PPA35541.1"/>
    </source>
</evidence>
<evidence type="ECO:0000256" key="3">
    <source>
        <dbReference type="ARBA" id="ARBA00006347"/>
    </source>
</evidence>
<feature type="domain" description="Thioredoxin" evidence="11">
    <location>
        <begin position="8"/>
        <end position="130"/>
    </location>
</feature>
<evidence type="ECO:0000256" key="7">
    <source>
        <dbReference type="ARBA" id="ARBA00022824"/>
    </source>
</evidence>
<dbReference type="InterPro" id="IPR013766">
    <property type="entry name" value="Thioredoxin_domain"/>
</dbReference>
<evidence type="ECO:0000256" key="8">
    <source>
        <dbReference type="ARBA" id="ARBA00023157"/>
    </source>
</evidence>
<dbReference type="PANTHER" id="PTHR18929:SF240">
    <property type="entry name" value="PROTEIN DISULFIDE-ISOMERASE"/>
    <property type="match status" value="1"/>
</dbReference>
<keyword evidence="6" id="KW-0677">Repeat</keyword>
<dbReference type="Pfam" id="PF00085">
    <property type="entry name" value="Thioredoxin"/>
    <property type="match status" value="2"/>
</dbReference>
<comment type="similarity">
    <text evidence="3">Belongs to the protein disulfide isomerase family.</text>
</comment>
<keyword evidence="8" id="KW-1015">Disulfide bond</keyword>
<dbReference type="EC" id="5.3.4.1" evidence="4"/>
<dbReference type="CDD" id="cd02961">
    <property type="entry name" value="PDI_a_family"/>
    <property type="match status" value="1"/>
</dbReference>
<keyword evidence="9" id="KW-0413">Isomerase</keyword>
<dbReference type="FunFam" id="3.40.30.10:FF:000023">
    <property type="entry name" value="Protein disulfide-isomerase"/>
    <property type="match status" value="1"/>
</dbReference>
<dbReference type="NCBIfam" id="TIGR01126">
    <property type="entry name" value="pdi_dom"/>
    <property type="match status" value="1"/>
</dbReference>
<sequence>MMSLVYLMLAMAAVGAASVEEEDGILVLTSDNFHSTIASHPLVLVEFHAPWCGICKKLAPEYAKAAGILKDEGSYVRLAKVDATVHEDLAAKYEITGYPTIMLFRYGKPSPYTGGREAVDIVAWMKKRSGPSVLQIDSIAALGEFTQRRDVYGVAYFEDQQSTEALAYKEAADDIDGITFGITSNSDVRKRIGSFHGDIRLIIVSEGKNEGFEGEFTVEAIKRWIEITRIPLITSLDQHNVQDIFVGDIKRFILLQSTHDVYPALKEDFAAAAKQFRPSACRATEGMVWCGLWPMPNTTTRYVHVDPTAEWNSKFMDKFFNTKGSKSAGIYAMNLQEIGIEKFLPDFTDLTTENIIAFNERFIDGELKPHHISEEIPDDWDAKPVKVLVGKNFKEVVKGSGKSALVEFYAPGCRYCKMLEPVWEELGEKYADSEKVLIAKVDATLNEVDGIKIQGFPTIKYFPVGSDEMIDYKGGRNLDDFLEFIEKQMKEQKNYEHSELEHWESLLMSSSKDHLPLVLVTGASGFIALHCVKRLLEGPYRVRGTVRSKDNTQKIAPLLRLPLASSKLELVEADLTKPDNWTRVVAGCSYILHVASPLEINPTEEIVDTAVEGTRTVLTAAAKCPEVKKVVLTSSCAAVNHGRKNSSAKFDETFWSNIEDEREEWYAVSKTLAEKAAWNYWYSLPATSRFTLTVLNPTLVFGPVLSPVSFGMVDVRDVAEAHVRALERSETDGERILITACPSAWFADIARWLKREFKRYGYGTQICTWECPNWVLKLYAASGVDPQSKAVVGRLGPVIRFDNRKSIRLLDMKYRSVEKAVVEMMHSMIEMGMVKRTKKYKTIETAPVTRDNIFDIIKS</sequence>
<proteinExistence type="inferred from homology"/>
<gene>
    <name evidence="12" type="primary">WBGene00273910</name>
</gene>
<accession>A0A2A6B788</accession>
<evidence type="ECO:0000259" key="11">
    <source>
        <dbReference type="PROSITE" id="PS51352"/>
    </source>
</evidence>
<dbReference type="PROSITE" id="PS51352">
    <property type="entry name" value="THIOREDOXIN_2"/>
    <property type="match status" value="2"/>
</dbReference>
<reference evidence="12" key="2">
    <citation type="submission" date="2022-06" db="UniProtKB">
        <authorList>
            <consortium name="EnsemblMetazoa"/>
        </authorList>
    </citation>
    <scope>IDENTIFICATION</scope>
    <source>
        <strain evidence="12">PS312</strain>
    </source>
</reference>
<dbReference type="FunFam" id="3.40.30.10:FF:000185">
    <property type="entry name" value="Protein disulfide-isomerase"/>
    <property type="match status" value="1"/>
</dbReference>
<dbReference type="PRINTS" id="PR00421">
    <property type="entry name" value="THIOREDOXIN"/>
</dbReference>
<dbReference type="Gene3D" id="3.40.30.10">
    <property type="entry name" value="Glutaredoxin"/>
    <property type="match status" value="4"/>
</dbReference>
<dbReference type="Pfam" id="PF01370">
    <property type="entry name" value="Epimerase"/>
    <property type="match status" value="1"/>
</dbReference>
<protein>
    <recommendedName>
        <fullName evidence="4">protein disulfide-isomerase</fullName>
        <ecNumber evidence="4">5.3.4.1</ecNumber>
    </recommendedName>
</protein>
<evidence type="ECO:0000256" key="1">
    <source>
        <dbReference type="ARBA" id="ARBA00001182"/>
    </source>
</evidence>
<dbReference type="AlphaFoldDB" id="A0A2A6B788"/>
<name>A0A2A6B788_PRIPA</name>
<dbReference type="Proteomes" id="UP000005239">
    <property type="component" value="Unassembled WGS sequence"/>
</dbReference>
<reference evidence="13" key="1">
    <citation type="journal article" date="2008" name="Nat. Genet.">
        <title>The Pristionchus pacificus genome provides a unique perspective on nematode lifestyle and parasitism.</title>
        <authorList>
            <person name="Dieterich C."/>
            <person name="Clifton S.W."/>
            <person name="Schuster L.N."/>
            <person name="Chinwalla A."/>
            <person name="Delehaunty K."/>
            <person name="Dinkelacker I."/>
            <person name="Fulton L."/>
            <person name="Fulton R."/>
            <person name="Godfrey J."/>
            <person name="Minx P."/>
            <person name="Mitreva M."/>
            <person name="Roeseler W."/>
            <person name="Tian H."/>
            <person name="Witte H."/>
            <person name="Yang S.P."/>
            <person name="Wilson R.K."/>
            <person name="Sommer R.J."/>
        </authorList>
    </citation>
    <scope>NUCLEOTIDE SEQUENCE [LARGE SCALE GENOMIC DNA]</scope>
    <source>
        <strain evidence="13">PS312</strain>
    </source>
</reference>
<dbReference type="InterPro" id="IPR036249">
    <property type="entry name" value="Thioredoxin-like_sf"/>
</dbReference>
<evidence type="ECO:0000256" key="2">
    <source>
        <dbReference type="ARBA" id="ARBA00004319"/>
    </source>
</evidence>
<dbReference type="CDD" id="cd02981">
    <property type="entry name" value="PDI_b_family"/>
    <property type="match status" value="1"/>
</dbReference>
<dbReference type="FunFam" id="3.40.30.10:FF:000027">
    <property type="entry name" value="protein disulfide-isomerase A2"/>
    <property type="match status" value="1"/>
</dbReference>
<dbReference type="InterPro" id="IPR036291">
    <property type="entry name" value="NAD(P)-bd_dom_sf"/>
</dbReference>